<dbReference type="RefSeq" id="WP_150939795.1">
    <property type="nucleotide sequence ID" value="NZ_VYTZ01000020.1"/>
</dbReference>
<dbReference type="GO" id="GO:0004658">
    <property type="term" value="F:propionyl-CoA carboxylase activity"/>
    <property type="evidence" value="ECO:0007669"/>
    <property type="project" value="InterPro"/>
</dbReference>
<evidence type="ECO:0000313" key="3">
    <source>
        <dbReference type="Proteomes" id="UP000327011"/>
    </source>
</evidence>
<name>A0A5J5JT80_9ACTN</name>
<feature type="region of interest" description="Disordered" evidence="1">
    <location>
        <begin position="31"/>
        <end position="53"/>
    </location>
</feature>
<feature type="compositionally biased region" description="Basic and acidic residues" evidence="1">
    <location>
        <begin position="31"/>
        <end position="43"/>
    </location>
</feature>
<evidence type="ECO:0000256" key="1">
    <source>
        <dbReference type="SAM" id="MobiDB-lite"/>
    </source>
</evidence>
<evidence type="ECO:0000313" key="2">
    <source>
        <dbReference type="EMBL" id="KAA9373788.1"/>
    </source>
</evidence>
<sequence length="75" mass="8139">MGGEELRVVAGNPTEEEICALVCALYAVAADRGDGGEPGPVERPKRHRPRLRLPDYGSPRSWVACHRTDALTGVR</sequence>
<protein>
    <submittedName>
        <fullName evidence="2">Acyl-CoA carboxylase subunit epsilon</fullName>
    </submittedName>
</protein>
<dbReference type="EMBL" id="VYTZ01000020">
    <property type="protein sequence ID" value="KAA9373788.1"/>
    <property type="molecule type" value="Genomic_DNA"/>
</dbReference>
<dbReference type="InterPro" id="IPR032716">
    <property type="entry name" value="ACC_epsilon"/>
</dbReference>
<dbReference type="GO" id="GO:0003989">
    <property type="term" value="F:acetyl-CoA carboxylase activity"/>
    <property type="evidence" value="ECO:0007669"/>
    <property type="project" value="InterPro"/>
</dbReference>
<organism evidence="2 3">
    <name type="scientific">Microbispora cellulosiformans</name>
    <dbReference type="NCBI Taxonomy" id="2614688"/>
    <lineage>
        <taxon>Bacteria</taxon>
        <taxon>Bacillati</taxon>
        <taxon>Actinomycetota</taxon>
        <taxon>Actinomycetes</taxon>
        <taxon>Streptosporangiales</taxon>
        <taxon>Streptosporangiaceae</taxon>
        <taxon>Microbispora</taxon>
    </lineage>
</organism>
<keyword evidence="3" id="KW-1185">Reference proteome</keyword>
<accession>A0A5J5JT80</accession>
<gene>
    <name evidence="2" type="ORF">F5972_34060</name>
</gene>
<dbReference type="Pfam" id="PF13822">
    <property type="entry name" value="ACC_epsilon"/>
    <property type="match status" value="1"/>
</dbReference>
<reference evidence="2 3" key="1">
    <citation type="submission" date="2019-09" db="EMBL/GenBank/DDBJ databases">
        <title>Screening of Novel Bioactive Compounds from Soil-Associated.</title>
        <authorList>
            <person name="Gong X."/>
        </authorList>
    </citation>
    <scope>NUCLEOTIDE SEQUENCE [LARGE SCALE GENOMIC DNA]</scope>
    <source>
        <strain evidence="2 3">Gxj-6</strain>
    </source>
</reference>
<proteinExistence type="predicted"/>
<dbReference type="AlphaFoldDB" id="A0A5J5JT80"/>
<comment type="caution">
    <text evidence="2">The sequence shown here is derived from an EMBL/GenBank/DDBJ whole genome shotgun (WGS) entry which is preliminary data.</text>
</comment>
<dbReference type="Proteomes" id="UP000327011">
    <property type="component" value="Unassembled WGS sequence"/>
</dbReference>